<name>A0A6L3SZK9_9HYPH</name>
<accession>A0A6L3SZK9</accession>
<evidence type="ECO:0000256" key="2">
    <source>
        <dbReference type="SAM" id="SignalP"/>
    </source>
</evidence>
<keyword evidence="2" id="KW-0732">Signal</keyword>
<protein>
    <recommendedName>
        <fullName evidence="5">DUF4440 domain-containing protein</fullName>
    </recommendedName>
</protein>
<dbReference type="OrthoDB" id="1522627at2"/>
<organism evidence="3 4">
    <name type="scientific">Methylobacterium soli</name>
    <dbReference type="NCBI Taxonomy" id="553447"/>
    <lineage>
        <taxon>Bacteria</taxon>
        <taxon>Pseudomonadati</taxon>
        <taxon>Pseudomonadota</taxon>
        <taxon>Alphaproteobacteria</taxon>
        <taxon>Hyphomicrobiales</taxon>
        <taxon>Methylobacteriaceae</taxon>
        <taxon>Methylobacterium</taxon>
    </lineage>
</organism>
<feature type="compositionally biased region" description="Pro residues" evidence="1">
    <location>
        <begin position="110"/>
        <end position="124"/>
    </location>
</feature>
<feature type="signal peptide" evidence="2">
    <location>
        <begin position="1"/>
        <end position="24"/>
    </location>
</feature>
<sequence length="276" mass="29296">MRLLVSVSAAALLGTILSIGPASAQAQPGWVDPPARGSAQGQAAPPPQQREPAPKPQAATPEAPEEAAEAPPRRRAERARPSRTGRQAESRHERGARRSPRRLADVPAAAPAPVPQAAPPPAPPTASDGRVADWARASQRFVEDYLESVSAPGDVMVGSVPRLYAESVRFHGRTLSLRAIMAEKRNFARRWPDRRYEAQGGSIRTACNGAMASCVVYTLYDFRARNPATGARSQGIAELQLELSFAGGRPVIVSERSRVLRRDGAVSAAAAPGRGA</sequence>
<evidence type="ECO:0008006" key="5">
    <source>
        <dbReference type="Google" id="ProtNLM"/>
    </source>
</evidence>
<gene>
    <name evidence="3" type="ORF">F6X53_11990</name>
</gene>
<comment type="caution">
    <text evidence="3">The sequence shown here is derived from an EMBL/GenBank/DDBJ whole genome shotgun (WGS) entry which is preliminary data.</text>
</comment>
<feature type="compositionally biased region" description="Basic and acidic residues" evidence="1">
    <location>
        <begin position="71"/>
        <end position="93"/>
    </location>
</feature>
<reference evidence="3 4" key="1">
    <citation type="submission" date="2019-09" db="EMBL/GenBank/DDBJ databases">
        <title>YIM 48816 draft genome.</title>
        <authorList>
            <person name="Jiang L."/>
        </authorList>
    </citation>
    <scope>NUCLEOTIDE SEQUENCE [LARGE SCALE GENOMIC DNA]</scope>
    <source>
        <strain evidence="3 4">YIM 48816</strain>
    </source>
</reference>
<proteinExistence type="predicted"/>
<evidence type="ECO:0000313" key="4">
    <source>
        <dbReference type="Proteomes" id="UP000474159"/>
    </source>
</evidence>
<evidence type="ECO:0000256" key="1">
    <source>
        <dbReference type="SAM" id="MobiDB-lite"/>
    </source>
</evidence>
<dbReference type="AlphaFoldDB" id="A0A6L3SZK9"/>
<dbReference type="EMBL" id="VZZK01000010">
    <property type="protein sequence ID" value="KAB1079094.1"/>
    <property type="molecule type" value="Genomic_DNA"/>
</dbReference>
<feature type="chain" id="PRO_5027065399" description="DUF4440 domain-containing protein" evidence="2">
    <location>
        <begin position="25"/>
        <end position="276"/>
    </location>
</feature>
<keyword evidence="4" id="KW-1185">Reference proteome</keyword>
<feature type="compositionally biased region" description="Low complexity" evidence="1">
    <location>
        <begin position="33"/>
        <end position="43"/>
    </location>
</feature>
<feature type="region of interest" description="Disordered" evidence="1">
    <location>
        <begin position="23"/>
        <end position="130"/>
    </location>
</feature>
<evidence type="ECO:0000313" key="3">
    <source>
        <dbReference type="EMBL" id="KAB1079094.1"/>
    </source>
</evidence>
<dbReference type="RefSeq" id="WP_151000259.1">
    <property type="nucleotide sequence ID" value="NZ_VZZK01000010.1"/>
</dbReference>
<dbReference type="Proteomes" id="UP000474159">
    <property type="component" value="Unassembled WGS sequence"/>
</dbReference>